<evidence type="ECO:0000256" key="3">
    <source>
        <dbReference type="ARBA" id="ARBA00022741"/>
    </source>
</evidence>
<dbReference type="EMBL" id="LQQO01000015">
    <property type="protein sequence ID" value="KZE14662.1"/>
    <property type="molecule type" value="Genomic_DNA"/>
</dbReference>
<dbReference type="InterPro" id="IPR012795">
    <property type="entry name" value="tRNA_Ile_lys_synt_N"/>
</dbReference>
<comment type="catalytic activity">
    <reaction evidence="5 6">
        <text>cytidine(34) in tRNA(Ile2) + L-lysine + ATP = lysidine(34) in tRNA(Ile2) + AMP + diphosphate + H(+)</text>
        <dbReference type="Rhea" id="RHEA:43744"/>
        <dbReference type="Rhea" id="RHEA-COMP:10625"/>
        <dbReference type="Rhea" id="RHEA-COMP:10670"/>
        <dbReference type="ChEBI" id="CHEBI:15378"/>
        <dbReference type="ChEBI" id="CHEBI:30616"/>
        <dbReference type="ChEBI" id="CHEBI:32551"/>
        <dbReference type="ChEBI" id="CHEBI:33019"/>
        <dbReference type="ChEBI" id="CHEBI:82748"/>
        <dbReference type="ChEBI" id="CHEBI:83665"/>
        <dbReference type="ChEBI" id="CHEBI:456215"/>
        <dbReference type="EC" id="6.3.4.19"/>
    </reaction>
</comment>
<name>A0ABR5YBW4_9SPHN</name>
<keyword evidence="3 6" id="KW-0547">Nucleotide-binding</keyword>
<evidence type="ECO:0000256" key="4">
    <source>
        <dbReference type="ARBA" id="ARBA00022840"/>
    </source>
</evidence>
<dbReference type="NCBIfam" id="TIGR02432">
    <property type="entry name" value="lysidine_TilS_N"/>
    <property type="match status" value="1"/>
</dbReference>
<organism evidence="9 10">
    <name type="scientific">Sphingomonas hankookensis</name>
    <dbReference type="NCBI Taxonomy" id="563996"/>
    <lineage>
        <taxon>Bacteria</taxon>
        <taxon>Pseudomonadati</taxon>
        <taxon>Pseudomonadota</taxon>
        <taxon>Alphaproteobacteria</taxon>
        <taxon>Sphingomonadales</taxon>
        <taxon>Sphingomonadaceae</taxon>
        <taxon>Sphingomonas</taxon>
    </lineage>
</organism>
<dbReference type="CDD" id="cd01992">
    <property type="entry name" value="TilS_N"/>
    <property type="match status" value="1"/>
</dbReference>
<keyword evidence="10" id="KW-1185">Reference proteome</keyword>
<evidence type="ECO:0000256" key="2">
    <source>
        <dbReference type="ARBA" id="ARBA00022694"/>
    </source>
</evidence>
<dbReference type="Proteomes" id="UP000076609">
    <property type="component" value="Unassembled WGS sequence"/>
</dbReference>
<keyword evidence="4 6" id="KW-0067">ATP-binding</keyword>
<evidence type="ECO:0000256" key="5">
    <source>
        <dbReference type="ARBA" id="ARBA00048539"/>
    </source>
</evidence>
<evidence type="ECO:0000313" key="10">
    <source>
        <dbReference type="Proteomes" id="UP000076609"/>
    </source>
</evidence>
<dbReference type="InterPro" id="IPR011063">
    <property type="entry name" value="TilS/TtcA_N"/>
</dbReference>
<sequence length="375" mass="40368">MPHSMTLLPETLTRFTRDLTALTPPPTPDRPLAIAVSGGPDSMALLALAATAFPGSVIAATVDHRLRPASAQEAAMVADWCHTHAIPHATLAPATPPAGASIQAQARHARYALLGGWALAASASALATAHHADDQAETFLMRAARASGPAGLAGIRPRWEFDADRWRASSRQEAYPRAGGGPGRQDATGATCRSGSPRPRGRNREGERRLPILRPLLTWRRAELRALAADLPFIDDPSNTDPRHDRTAVRALLAAGHLDPLALAASAAHCREVDATLTETVDWLWRTRRRDADAGEHRLDMTDLPRELRRRIARRAIGDVRRIDGITEGPWSDAANIESLLTALESGKKATQSGVLASAKGGIWHFRPAPPRRSD</sequence>
<evidence type="ECO:0000259" key="8">
    <source>
        <dbReference type="Pfam" id="PF01171"/>
    </source>
</evidence>
<evidence type="ECO:0000256" key="1">
    <source>
        <dbReference type="ARBA" id="ARBA00022598"/>
    </source>
</evidence>
<comment type="similarity">
    <text evidence="6">Belongs to the tRNA(Ile)-lysidine synthase family.</text>
</comment>
<dbReference type="InterPro" id="IPR012094">
    <property type="entry name" value="tRNA_Ile_lys_synt"/>
</dbReference>
<keyword evidence="1 6" id="KW-0436">Ligase</keyword>
<dbReference type="HAMAP" id="MF_01161">
    <property type="entry name" value="tRNA_Ile_lys_synt"/>
    <property type="match status" value="1"/>
</dbReference>
<proteinExistence type="inferred from homology"/>
<comment type="domain">
    <text evidence="6">The N-terminal region contains the highly conserved SGGXDS motif, predicted to be a P-loop motif involved in ATP binding.</text>
</comment>
<evidence type="ECO:0000313" key="9">
    <source>
        <dbReference type="EMBL" id="KZE14662.1"/>
    </source>
</evidence>
<feature type="domain" description="tRNA(Ile)-lysidine/2-thiocytidine synthase N-terminal" evidence="8">
    <location>
        <begin position="33"/>
        <end position="251"/>
    </location>
</feature>
<feature type="binding site" evidence="6">
    <location>
        <begin position="37"/>
        <end position="42"/>
    </location>
    <ligand>
        <name>ATP</name>
        <dbReference type="ChEBI" id="CHEBI:30616"/>
    </ligand>
</feature>
<comment type="function">
    <text evidence="6">Ligates lysine onto the cytidine present at position 34 of the AUA codon-specific tRNA(Ile) that contains the anticodon CAU, in an ATP-dependent manner. Cytidine is converted to lysidine, thus changing the amino acid specificity of the tRNA from methionine to isoleucine.</text>
</comment>
<dbReference type="EC" id="6.3.4.19" evidence="6"/>
<dbReference type="SUPFAM" id="SSF52402">
    <property type="entry name" value="Adenine nucleotide alpha hydrolases-like"/>
    <property type="match status" value="1"/>
</dbReference>
<feature type="region of interest" description="Disordered" evidence="7">
    <location>
        <begin position="170"/>
        <end position="207"/>
    </location>
</feature>
<dbReference type="PANTHER" id="PTHR43033:SF1">
    <property type="entry name" value="TRNA(ILE)-LYSIDINE SYNTHASE-RELATED"/>
    <property type="match status" value="1"/>
</dbReference>
<evidence type="ECO:0000256" key="7">
    <source>
        <dbReference type="SAM" id="MobiDB-lite"/>
    </source>
</evidence>
<dbReference type="PANTHER" id="PTHR43033">
    <property type="entry name" value="TRNA(ILE)-LYSIDINE SYNTHASE-RELATED"/>
    <property type="match status" value="1"/>
</dbReference>
<reference evidence="10" key="1">
    <citation type="submission" date="2016-01" db="EMBL/GenBank/DDBJ databases">
        <title>Draft genome of Chromobacterium sp. F49.</title>
        <authorList>
            <person name="Hong K.W."/>
        </authorList>
    </citation>
    <scope>NUCLEOTIDE SEQUENCE [LARGE SCALE GENOMIC DNA]</scope>
    <source>
        <strain evidence="10">CN3</strain>
    </source>
</reference>
<dbReference type="InterPro" id="IPR014729">
    <property type="entry name" value="Rossmann-like_a/b/a_fold"/>
</dbReference>
<evidence type="ECO:0000256" key="6">
    <source>
        <dbReference type="HAMAP-Rule" id="MF_01161"/>
    </source>
</evidence>
<dbReference type="Gene3D" id="3.40.50.620">
    <property type="entry name" value="HUPs"/>
    <property type="match status" value="1"/>
</dbReference>
<protein>
    <recommendedName>
        <fullName evidence="6">tRNA(Ile)-lysidine synthase</fullName>
        <ecNumber evidence="6">6.3.4.19</ecNumber>
    </recommendedName>
    <alternativeName>
        <fullName evidence="6">tRNA(Ile)-2-lysyl-cytidine synthase</fullName>
    </alternativeName>
    <alternativeName>
        <fullName evidence="6">tRNA(Ile)-lysidine synthetase</fullName>
    </alternativeName>
</protein>
<keyword evidence="6" id="KW-0963">Cytoplasm</keyword>
<accession>A0ABR5YBW4</accession>
<comment type="caution">
    <text evidence="9">The sequence shown here is derived from an EMBL/GenBank/DDBJ whole genome shotgun (WGS) entry which is preliminary data.</text>
</comment>
<comment type="subcellular location">
    <subcellularLocation>
        <location evidence="6">Cytoplasm</location>
    </subcellularLocation>
</comment>
<keyword evidence="2 6" id="KW-0819">tRNA processing</keyword>
<dbReference type="Pfam" id="PF01171">
    <property type="entry name" value="ATP_bind_3"/>
    <property type="match status" value="1"/>
</dbReference>
<gene>
    <name evidence="6" type="primary">tilS</name>
    <name evidence="9" type="ORF">AVT10_14515</name>
</gene>